<dbReference type="RefSeq" id="WP_308490531.1">
    <property type="nucleotide sequence ID" value="NZ_JAVFCB010000012.1"/>
</dbReference>
<feature type="domain" description="CsbD-like" evidence="3">
    <location>
        <begin position="5"/>
        <end position="57"/>
    </location>
</feature>
<dbReference type="InterPro" id="IPR008462">
    <property type="entry name" value="CsbD"/>
</dbReference>
<evidence type="ECO:0000256" key="1">
    <source>
        <dbReference type="ARBA" id="ARBA00009129"/>
    </source>
</evidence>
<proteinExistence type="inferred from homology"/>
<comment type="similarity">
    <text evidence="1">Belongs to the UPF0337 (CsbD) family.</text>
</comment>
<dbReference type="Pfam" id="PF05532">
    <property type="entry name" value="CsbD"/>
    <property type="match status" value="1"/>
</dbReference>
<feature type="region of interest" description="Disordered" evidence="2">
    <location>
        <begin position="1"/>
        <end position="57"/>
    </location>
</feature>
<protein>
    <submittedName>
        <fullName evidence="4">CsbD family protein</fullName>
    </submittedName>
</protein>
<dbReference type="EMBL" id="JAVFCB010000012">
    <property type="protein sequence ID" value="MDQ4215581.1"/>
    <property type="molecule type" value="Genomic_DNA"/>
</dbReference>
<accession>A0ABU0XKC8</accession>
<evidence type="ECO:0000256" key="2">
    <source>
        <dbReference type="SAM" id="MobiDB-lite"/>
    </source>
</evidence>
<sequence>MSAKDHAKHAADKARGKIKEGLGKATNDEKLENEGRLDQAKADLGKAAEHVKDAFKE</sequence>
<evidence type="ECO:0000313" key="5">
    <source>
        <dbReference type="Proteomes" id="UP001230289"/>
    </source>
</evidence>
<dbReference type="SUPFAM" id="SSF69047">
    <property type="entry name" value="Hypothetical protein YjbJ"/>
    <property type="match status" value="1"/>
</dbReference>
<dbReference type="Proteomes" id="UP001230289">
    <property type="component" value="Unassembled WGS sequence"/>
</dbReference>
<organism evidence="4 5">
    <name type="scientific">Microbacterium capsulatum</name>
    <dbReference type="NCBI Taxonomy" id="3041921"/>
    <lineage>
        <taxon>Bacteria</taxon>
        <taxon>Bacillati</taxon>
        <taxon>Actinomycetota</taxon>
        <taxon>Actinomycetes</taxon>
        <taxon>Micrococcales</taxon>
        <taxon>Microbacteriaceae</taxon>
        <taxon>Microbacterium</taxon>
    </lineage>
</organism>
<name>A0ABU0XKC8_9MICO</name>
<gene>
    <name evidence="4" type="ORF">RBR11_16820</name>
</gene>
<dbReference type="InterPro" id="IPR036629">
    <property type="entry name" value="YjbJ_sf"/>
</dbReference>
<reference evidence="4 5" key="1">
    <citation type="submission" date="2023-08" db="EMBL/GenBank/DDBJ databases">
        <title>Microbacterium sp. nov., isolated from a waste landfill.</title>
        <authorList>
            <person name="Wen W."/>
        </authorList>
    </citation>
    <scope>NUCLEOTIDE SEQUENCE [LARGE SCALE GENOMIC DNA]</scope>
    <source>
        <strain evidence="4 5">ASV81</strain>
    </source>
</reference>
<keyword evidence="5" id="KW-1185">Reference proteome</keyword>
<comment type="caution">
    <text evidence="4">The sequence shown here is derived from an EMBL/GenBank/DDBJ whole genome shotgun (WGS) entry which is preliminary data.</text>
</comment>
<dbReference type="Gene3D" id="1.10.1470.10">
    <property type="entry name" value="YjbJ"/>
    <property type="match status" value="1"/>
</dbReference>
<evidence type="ECO:0000313" key="4">
    <source>
        <dbReference type="EMBL" id="MDQ4215581.1"/>
    </source>
</evidence>
<evidence type="ECO:0000259" key="3">
    <source>
        <dbReference type="Pfam" id="PF05532"/>
    </source>
</evidence>